<proteinExistence type="predicted"/>
<gene>
    <name evidence="4" type="ORF">SAMN05660199_00496</name>
</gene>
<feature type="region of interest" description="Disordered" evidence="1">
    <location>
        <begin position="360"/>
        <end position="393"/>
    </location>
</feature>
<dbReference type="GO" id="GO:0005576">
    <property type="term" value="C:extracellular region"/>
    <property type="evidence" value="ECO:0007669"/>
    <property type="project" value="TreeGrafter"/>
</dbReference>
<evidence type="ECO:0000313" key="5">
    <source>
        <dbReference type="Proteomes" id="UP000199088"/>
    </source>
</evidence>
<dbReference type="InterPro" id="IPR003399">
    <property type="entry name" value="Mce/MlaD"/>
</dbReference>
<dbReference type="NCBIfam" id="TIGR00996">
    <property type="entry name" value="Mtu_fam_mce"/>
    <property type="match status" value="1"/>
</dbReference>
<dbReference type="STRING" id="1052260.SAMN05660199_00496"/>
<evidence type="ECO:0000256" key="1">
    <source>
        <dbReference type="SAM" id="MobiDB-lite"/>
    </source>
</evidence>
<dbReference type="RefSeq" id="WP_091238854.1">
    <property type="nucleotide sequence ID" value="NZ_FNIR01000001.1"/>
</dbReference>
<feature type="compositionally biased region" description="Gly residues" evidence="1">
    <location>
        <begin position="379"/>
        <end position="393"/>
    </location>
</feature>
<sequence length="424" mass="43449">MITRTTKLQLLAFAVVALLGMSYVGFRYVGLDRLLFGGGYQVAAEFTDSGGIFVNAEVTYRGVAVGRVSDMRLTDDGVEVELTIDPDAPQIPADAAAAVANRSAVGEQYVDLRPDSDDGPYLGAGSVIPVDRTSIPIPVEQLLQDVDGLVGSIDLDNLRTVVDELGTAFAGSGDDLARLIDNGNLLLTRAEQSLPQTLQLITDGQTVLQTQVDSRSAIADWAANLRLLSDTLVSSDADLRSLVVNAPDAGAALQQLVTDAGPGLSSLIRNVDVLNDVTTPRLDGVEQLLVTYPEVVTGGFSVVRRDADGMMRAHFGFVLNNGDPRACTSGYVSTGASPSPAAVAGLDTTAVRCDVVDGVDPDPSDGVDESGSNIRGEQNIGGSGGVASSGAQGGVAAGGTTVAGVLDGLLGGLLSASPFSTSAG</sequence>
<dbReference type="Pfam" id="PF02470">
    <property type="entry name" value="MlaD"/>
    <property type="match status" value="1"/>
</dbReference>
<feature type="domain" description="Mce/MlaD" evidence="2">
    <location>
        <begin position="39"/>
        <end position="114"/>
    </location>
</feature>
<keyword evidence="5" id="KW-1185">Reference proteome</keyword>
<dbReference type="PANTHER" id="PTHR33371:SF16">
    <property type="entry name" value="MCE-FAMILY PROTEIN MCE3F"/>
    <property type="match status" value="1"/>
</dbReference>
<accession>A0A1H0D3V8</accession>
<evidence type="ECO:0000259" key="3">
    <source>
        <dbReference type="Pfam" id="PF11887"/>
    </source>
</evidence>
<dbReference type="InterPro" id="IPR005693">
    <property type="entry name" value="Mce"/>
</dbReference>
<dbReference type="InterPro" id="IPR052336">
    <property type="entry name" value="MlaD_Phospholipid_Transporter"/>
</dbReference>
<dbReference type="EMBL" id="FNIR01000001">
    <property type="protein sequence ID" value="SDN64860.1"/>
    <property type="molecule type" value="Genomic_DNA"/>
</dbReference>
<dbReference type="PANTHER" id="PTHR33371">
    <property type="entry name" value="INTERMEMBRANE PHOSPHOLIPID TRANSPORT SYSTEM BINDING PROTEIN MLAD-RELATED"/>
    <property type="match status" value="1"/>
</dbReference>
<protein>
    <submittedName>
        <fullName evidence="4">Phospholipid/cholesterol/gamma-HCH transport system substrate-binding protein</fullName>
    </submittedName>
</protein>
<dbReference type="Pfam" id="PF11887">
    <property type="entry name" value="Mce4_CUP1"/>
    <property type="match status" value="1"/>
</dbReference>
<reference evidence="5" key="1">
    <citation type="submission" date="2016-10" db="EMBL/GenBank/DDBJ databases">
        <authorList>
            <person name="Varghese N."/>
            <person name="Submissions S."/>
        </authorList>
    </citation>
    <scope>NUCLEOTIDE SEQUENCE [LARGE SCALE GENOMIC DNA]</scope>
    <source>
        <strain evidence="5">DSM 45843</strain>
    </source>
</reference>
<dbReference type="InterPro" id="IPR024516">
    <property type="entry name" value="Mce_C"/>
</dbReference>
<evidence type="ECO:0000259" key="2">
    <source>
        <dbReference type="Pfam" id="PF02470"/>
    </source>
</evidence>
<feature type="domain" description="Mammalian cell entry C-terminal" evidence="3">
    <location>
        <begin position="122"/>
        <end position="272"/>
    </location>
</feature>
<dbReference type="Proteomes" id="UP000199088">
    <property type="component" value="Unassembled WGS sequence"/>
</dbReference>
<dbReference type="OrthoDB" id="4741753at2"/>
<evidence type="ECO:0000313" key="4">
    <source>
        <dbReference type="EMBL" id="SDN64860.1"/>
    </source>
</evidence>
<organism evidence="4 5">
    <name type="scientific">Klenkia soli</name>
    <dbReference type="NCBI Taxonomy" id="1052260"/>
    <lineage>
        <taxon>Bacteria</taxon>
        <taxon>Bacillati</taxon>
        <taxon>Actinomycetota</taxon>
        <taxon>Actinomycetes</taxon>
        <taxon>Geodermatophilales</taxon>
        <taxon>Geodermatophilaceae</taxon>
        <taxon>Klenkia</taxon>
    </lineage>
</organism>
<dbReference type="AlphaFoldDB" id="A0A1H0D3V8"/>
<name>A0A1H0D3V8_9ACTN</name>